<feature type="transmembrane region" description="Helical" evidence="8">
    <location>
        <begin position="149"/>
        <end position="171"/>
    </location>
</feature>
<evidence type="ECO:0000256" key="2">
    <source>
        <dbReference type="ARBA" id="ARBA00005179"/>
    </source>
</evidence>
<evidence type="ECO:0000256" key="4">
    <source>
        <dbReference type="ARBA" id="ARBA00022679"/>
    </source>
</evidence>
<dbReference type="AlphaFoldDB" id="A0A9N8W5R5"/>
<keyword evidence="4" id="KW-0808">Transferase</keyword>
<evidence type="ECO:0000259" key="10">
    <source>
        <dbReference type="Pfam" id="PF13813"/>
    </source>
</evidence>
<dbReference type="InterPro" id="IPR032805">
    <property type="entry name" value="Wax_synthase_dom"/>
</dbReference>
<proteinExistence type="inferred from homology"/>
<dbReference type="EMBL" id="CAJVPK010000216">
    <property type="protein sequence ID" value="CAG8476002.1"/>
    <property type="molecule type" value="Genomic_DNA"/>
</dbReference>
<evidence type="ECO:0000256" key="1">
    <source>
        <dbReference type="ARBA" id="ARBA00004141"/>
    </source>
</evidence>
<keyword evidence="7 8" id="KW-0472">Membrane</keyword>
<evidence type="ECO:0000313" key="12">
    <source>
        <dbReference type="Proteomes" id="UP000789706"/>
    </source>
</evidence>
<dbReference type="PANTHER" id="PTHR31595:SF57">
    <property type="entry name" value="OS04G0481900 PROTEIN"/>
    <property type="match status" value="1"/>
</dbReference>
<dbReference type="GO" id="GO:0008374">
    <property type="term" value="F:O-acyltransferase activity"/>
    <property type="evidence" value="ECO:0007669"/>
    <property type="project" value="InterPro"/>
</dbReference>
<comment type="caution">
    <text evidence="11">The sequence shown here is derived from an EMBL/GenBank/DDBJ whole genome shotgun (WGS) entry which is preliminary data.</text>
</comment>
<keyword evidence="6 8" id="KW-1133">Transmembrane helix</keyword>
<comment type="pathway">
    <text evidence="2">Secondary metabolite biosynthesis.</text>
</comment>
<feature type="chain" id="PRO_5040189453" evidence="9">
    <location>
        <begin position="20"/>
        <end position="176"/>
    </location>
</feature>
<reference evidence="11" key="1">
    <citation type="submission" date="2021-06" db="EMBL/GenBank/DDBJ databases">
        <authorList>
            <person name="Kallberg Y."/>
            <person name="Tangrot J."/>
            <person name="Rosling A."/>
        </authorList>
    </citation>
    <scope>NUCLEOTIDE SEQUENCE</scope>
    <source>
        <strain evidence="11">AZ414A</strain>
    </source>
</reference>
<evidence type="ECO:0000256" key="8">
    <source>
        <dbReference type="SAM" id="Phobius"/>
    </source>
</evidence>
<dbReference type="OrthoDB" id="1077582at2759"/>
<evidence type="ECO:0000256" key="3">
    <source>
        <dbReference type="ARBA" id="ARBA00007282"/>
    </source>
</evidence>
<dbReference type="PANTHER" id="PTHR31595">
    <property type="entry name" value="LONG-CHAIN-ALCOHOL O-FATTY-ACYLTRANSFERASE 3-RELATED"/>
    <property type="match status" value="1"/>
</dbReference>
<feature type="signal peptide" evidence="9">
    <location>
        <begin position="1"/>
        <end position="19"/>
    </location>
</feature>
<dbReference type="GO" id="GO:0006629">
    <property type="term" value="P:lipid metabolic process"/>
    <property type="evidence" value="ECO:0007669"/>
    <property type="project" value="InterPro"/>
</dbReference>
<evidence type="ECO:0000256" key="5">
    <source>
        <dbReference type="ARBA" id="ARBA00022692"/>
    </source>
</evidence>
<evidence type="ECO:0000313" key="11">
    <source>
        <dbReference type="EMBL" id="CAG8476002.1"/>
    </source>
</evidence>
<protein>
    <submittedName>
        <fullName evidence="11">586_t:CDS:1</fullName>
    </submittedName>
</protein>
<gene>
    <name evidence="11" type="ORF">DEBURN_LOCUS3404</name>
</gene>
<feature type="domain" description="Wax synthase" evidence="10">
    <location>
        <begin position="26"/>
        <end position="125"/>
    </location>
</feature>
<keyword evidence="5 8" id="KW-0812">Transmembrane</keyword>
<comment type="similarity">
    <text evidence="3">Belongs to the wax synthase family.</text>
</comment>
<dbReference type="Pfam" id="PF13813">
    <property type="entry name" value="MBOAT_2"/>
    <property type="match status" value="1"/>
</dbReference>
<dbReference type="InterPro" id="IPR044851">
    <property type="entry name" value="Wax_synthase"/>
</dbReference>
<dbReference type="Proteomes" id="UP000789706">
    <property type="component" value="Unassembled WGS sequence"/>
</dbReference>
<evidence type="ECO:0000256" key="6">
    <source>
        <dbReference type="ARBA" id="ARBA00022989"/>
    </source>
</evidence>
<accession>A0A9N8W5R5</accession>
<evidence type="ECO:0000256" key="9">
    <source>
        <dbReference type="SAM" id="SignalP"/>
    </source>
</evidence>
<sequence>MEITNRLMIFFSTLLLCGGEYHKEEWPFIINKPFLSTSLTDLWSNRWHQLFREIWISLAYRPLRTFIRNKIIPLLGQKFKKIGELFDKVIPPLGVFVLSGLFHEYINWTVTYQYWIPGEQLTFFVLQGIGVIMEKLVKQSIPSLRIPKWLGWIWTFVFICLTIPYFLNVWIKANPW</sequence>
<organism evidence="11 12">
    <name type="scientific">Diversispora eburnea</name>
    <dbReference type="NCBI Taxonomy" id="1213867"/>
    <lineage>
        <taxon>Eukaryota</taxon>
        <taxon>Fungi</taxon>
        <taxon>Fungi incertae sedis</taxon>
        <taxon>Mucoromycota</taxon>
        <taxon>Glomeromycotina</taxon>
        <taxon>Glomeromycetes</taxon>
        <taxon>Diversisporales</taxon>
        <taxon>Diversisporaceae</taxon>
        <taxon>Diversispora</taxon>
    </lineage>
</organism>
<keyword evidence="12" id="KW-1185">Reference proteome</keyword>
<name>A0A9N8W5R5_9GLOM</name>
<comment type="subcellular location">
    <subcellularLocation>
        <location evidence="1">Membrane</location>
        <topology evidence="1">Multi-pass membrane protein</topology>
    </subcellularLocation>
</comment>
<evidence type="ECO:0000256" key="7">
    <source>
        <dbReference type="ARBA" id="ARBA00023136"/>
    </source>
</evidence>
<dbReference type="GO" id="GO:0016020">
    <property type="term" value="C:membrane"/>
    <property type="evidence" value="ECO:0007669"/>
    <property type="project" value="UniProtKB-SubCell"/>
</dbReference>
<keyword evidence="9" id="KW-0732">Signal</keyword>